<dbReference type="eggNOG" id="COG0410">
    <property type="taxonomic scope" value="Bacteria"/>
</dbReference>
<evidence type="ECO:0000313" key="7">
    <source>
        <dbReference type="EMBL" id="ACZ00944.1"/>
    </source>
</evidence>
<dbReference type="OrthoDB" id="9776369at2"/>
<dbReference type="STRING" id="519441.Smon_0464"/>
<reference evidence="7 8" key="1">
    <citation type="journal article" date="2009" name="Stand. Genomic Sci.">
        <title>Complete genome sequence of Streptobacillus moniliformis type strain (9901T).</title>
        <authorList>
            <person name="Nolan M."/>
            <person name="Gronow S."/>
            <person name="Lapidus A."/>
            <person name="Ivanova N."/>
            <person name="Copeland A."/>
            <person name="Lucas S."/>
            <person name="Del Rio T.G."/>
            <person name="Chen F."/>
            <person name="Tice H."/>
            <person name="Pitluck S."/>
            <person name="Cheng J.F."/>
            <person name="Sims D."/>
            <person name="Meincke L."/>
            <person name="Bruce D."/>
            <person name="Goodwin L."/>
            <person name="Brettin T."/>
            <person name="Han C."/>
            <person name="Detter J.C."/>
            <person name="Ovchinikova G."/>
            <person name="Pati A."/>
            <person name="Mavromatis K."/>
            <person name="Mikhailova N."/>
            <person name="Chen A."/>
            <person name="Palaniappan K."/>
            <person name="Land M."/>
            <person name="Hauser L."/>
            <person name="Chang Y.J."/>
            <person name="Jeffries C.D."/>
            <person name="Rohde M."/>
            <person name="Sproer C."/>
            <person name="Goker M."/>
            <person name="Bristow J."/>
            <person name="Eisen J.A."/>
            <person name="Markowitz V."/>
            <person name="Hugenholtz P."/>
            <person name="Kyrpides N.C."/>
            <person name="Klenk H.P."/>
            <person name="Chain P."/>
        </authorList>
    </citation>
    <scope>NUCLEOTIDE SEQUENCE [LARGE SCALE GENOMIC DNA]</scope>
    <source>
        <strain evidence="8">ATCC 14647 / DSM 12112 / NCTC 10651 / 9901</strain>
    </source>
</reference>
<sequence length="236" mass="26227">MKVLEVNNINVFYDKIHAIKDVSFYINKGEIVSFIGANGAGKSTTLNAISNLLKIKSGEIALFGENISNVKAHKLVLRGMAHVPEGRRIFTELTVLENLLMGAFTRPKSEIKESLEKMFNLFPRLRERKNQLSGTMSGGEQQMLAMARALMSKPKLLLLDEPSMGLAPLLVKEIFEIIKKINKEENVTILLVEQNAKMSLEISDRAYVIETGEIILEGNGLDLIDNPVIKKAYLGG</sequence>
<gene>
    <name evidence="7" type="ordered locus">Smon_0464</name>
</gene>
<dbReference type="HOGENOM" id="CLU_000604_1_2_0"/>
<dbReference type="CDD" id="cd03224">
    <property type="entry name" value="ABC_TM1139_LivF_branched"/>
    <property type="match status" value="1"/>
</dbReference>
<dbReference type="Proteomes" id="UP000002072">
    <property type="component" value="Chromosome"/>
</dbReference>
<feature type="domain" description="ABC transporter" evidence="6">
    <location>
        <begin position="4"/>
        <end position="236"/>
    </location>
</feature>
<name>D1AXB8_STRM9</name>
<keyword evidence="2" id="KW-0813">Transport</keyword>
<dbReference type="GO" id="GO:0015658">
    <property type="term" value="F:branched-chain amino acid transmembrane transporter activity"/>
    <property type="evidence" value="ECO:0007669"/>
    <property type="project" value="InterPro"/>
</dbReference>
<dbReference type="GO" id="GO:0005524">
    <property type="term" value="F:ATP binding"/>
    <property type="evidence" value="ECO:0007669"/>
    <property type="project" value="UniProtKB-KW"/>
</dbReference>
<evidence type="ECO:0000256" key="5">
    <source>
        <dbReference type="ARBA" id="ARBA00022970"/>
    </source>
</evidence>
<comment type="similarity">
    <text evidence="1">Belongs to the ABC transporter superfamily.</text>
</comment>
<dbReference type="PANTHER" id="PTHR43820">
    <property type="entry name" value="HIGH-AFFINITY BRANCHED-CHAIN AMINO ACID TRANSPORT ATP-BINDING PROTEIN LIVF"/>
    <property type="match status" value="1"/>
</dbReference>
<dbReference type="InterPro" id="IPR017871">
    <property type="entry name" value="ABC_transporter-like_CS"/>
</dbReference>
<dbReference type="PIRSF" id="PIRSF039137">
    <property type="entry name" value="ABC_branched_ATPase"/>
    <property type="match status" value="1"/>
</dbReference>
<dbReference type="GO" id="GO:0016887">
    <property type="term" value="F:ATP hydrolysis activity"/>
    <property type="evidence" value="ECO:0007669"/>
    <property type="project" value="InterPro"/>
</dbReference>
<dbReference type="SMART" id="SM00382">
    <property type="entry name" value="AAA"/>
    <property type="match status" value="1"/>
</dbReference>
<dbReference type="Gene3D" id="3.40.50.300">
    <property type="entry name" value="P-loop containing nucleotide triphosphate hydrolases"/>
    <property type="match status" value="1"/>
</dbReference>
<organism evidence="7 8">
    <name type="scientific">Streptobacillus moniliformis (strain ATCC 14647 / DSM 12112 / NCTC 10651 / 9901)</name>
    <dbReference type="NCBI Taxonomy" id="519441"/>
    <lineage>
        <taxon>Bacteria</taxon>
        <taxon>Fusobacteriati</taxon>
        <taxon>Fusobacteriota</taxon>
        <taxon>Fusobacteriia</taxon>
        <taxon>Fusobacteriales</taxon>
        <taxon>Leptotrichiaceae</taxon>
        <taxon>Streptobacillus</taxon>
    </lineage>
</organism>
<evidence type="ECO:0000256" key="1">
    <source>
        <dbReference type="ARBA" id="ARBA00005417"/>
    </source>
</evidence>
<dbReference type="InterPro" id="IPR052156">
    <property type="entry name" value="BCAA_Transport_ATP-bd_LivF"/>
</dbReference>
<dbReference type="InterPro" id="IPR027417">
    <property type="entry name" value="P-loop_NTPase"/>
</dbReference>
<keyword evidence="4" id="KW-0067">ATP-binding</keyword>
<dbReference type="EMBL" id="CP001779">
    <property type="protein sequence ID" value="ACZ00944.1"/>
    <property type="molecule type" value="Genomic_DNA"/>
</dbReference>
<dbReference type="PROSITE" id="PS00211">
    <property type="entry name" value="ABC_TRANSPORTER_1"/>
    <property type="match status" value="1"/>
</dbReference>
<evidence type="ECO:0000256" key="3">
    <source>
        <dbReference type="ARBA" id="ARBA00022741"/>
    </source>
</evidence>
<evidence type="ECO:0000259" key="6">
    <source>
        <dbReference type="PROSITE" id="PS50893"/>
    </source>
</evidence>
<accession>D1AXB8</accession>
<dbReference type="SUPFAM" id="SSF52540">
    <property type="entry name" value="P-loop containing nucleoside triphosphate hydrolases"/>
    <property type="match status" value="1"/>
</dbReference>
<proteinExistence type="inferred from homology"/>
<dbReference type="KEGG" id="smf:Smon_0464"/>
<dbReference type="PROSITE" id="PS50893">
    <property type="entry name" value="ABC_TRANSPORTER_2"/>
    <property type="match status" value="1"/>
</dbReference>
<dbReference type="GO" id="GO:0015807">
    <property type="term" value="P:L-amino acid transport"/>
    <property type="evidence" value="ECO:0007669"/>
    <property type="project" value="TreeGrafter"/>
</dbReference>
<evidence type="ECO:0000313" key="8">
    <source>
        <dbReference type="Proteomes" id="UP000002072"/>
    </source>
</evidence>
<dbReference type="InterPro" id="IPR030660">
    <property type="entry name" value="ABC_branched_ATPase_LivF/BraG"/>
</dbReference>
<dbReference type="RefSeq" id="WP_012858501.1">
    <property type="nucleotide sequence ID" value="NC_013515.1"/>
</dbReference>
<protein>
    <submittedName>
        <fullName evidence="7">ABC transporter related protein</fullName>
    </submittedName>
</protein>
<keyword evidence="8" id="KW-1185">Reference proteome</keyword>
<dbReference type="InterPro" id="IPR003593">
    <property type="entry name" value="AAA+_ATPase"/>
</dbReference>
<dbReference type="PANTHER" id="PTHR43820:SF4">
    <property type="entry name" value="HIGH-AFFINITY BRANCHED-CHAIN AMINO ACID TRANSPORT ATP-BINDING PROTEIN LIVF"/>
    <property type="match status" value="1"/>
</dbReference>
<dbReference type="Pfam" id="PF00005">
    <property type="entry name" value="ABC_tran"/>
    <property type="match status" value="1"/>
</dbReference>
<dbReference type="InterPro" id="IPR003439">
    <property type="entry name" value="ABC_transporter-like_ATP-bd"/>
</dbReference>
<keyword evidence="5" id="KW-0029">Amino-acid transport</keyword>
<evidence type="ECO:0000256" key="4">
    <source>
        <dbReference type="ARBA" id="ARBA00022840"/>
    </source>
</evidence>
<keyword evidence="3" id="KW-0547">Nucleotide-binding</keyword>
<dbReference type="AlphaFoldDB" id="D1AXB8"/>
<dbReference type="GeneID" id="29673417"/>
<evidence type="ECO:0000256" key="2">
    <source>
        <dbReference type="ARBA" id="ARBA00022448"/>
    </source>
</evidence>